<gene>
    <name evidence="10" type="ORF">LALA0_S02e07998g</name>
</gene>
<dbReference type="GO" id="GO:0005634">
    <property type="term" value="C:nucleus"/>
    <property type="evidence" value="ECO:0007669"/>
    <property type="project" value="UniProtKB-SubCell"/>
</dbReference>
<evidence type="ECO:0000256" key="3">
    <source>
        <dbReference type="ARBA" id="ARBA00006922"/>
    </source>
</evidence>
<feature type="region of interest" description="Disordered" evidence="9">
    <location>
        <begin position="95"/>
        <end position="116"/>
    </location>
</feature>
<dbReference type="Proteomes" id="UP000054304">
    <property type="component" value="Unassembled WGS sequence"/>
</dbReference>
<dbReference type="EMBL" id="LN736361">
    <property type="protein sequence ID" value="CEP61157.1"/>
    <property type="molecule type" value="Genomic_DNA"/>
</dbReference>
<evidence type="ECO:0000256" key="1">
    <source>
        <dbReference type="ARBA" id="ARBA00004123"/>
    </source>
</evidence>
<feature type="region of interest" description="Disordered" evidence="9">
    <location>
        <begin position="1"/>
        <end position="38"/>
    </location>
</feature>
<feature type="compositionally biased region" description="Polar residues" evidence="9">
    <location>
        <begin position="16"/>
        <end position="25"/>
    </location>
</feature>
<feature type="compositionally biased region" description="Polar residues" evidence="9">
    <location>
        <begin position="95"/>
        <end position="106"/>
    </location>
</feature>
<keyword evidence="7" id="KW-0804">Transcription</keyword>
<keyword evidence="11" id="KW-1185">Reference proteome</keyword>
<keyword evidence="4" id="KW-0963">Cytoplasm</keyword>
<dbReference type="AlphaFoldDB" id="A0A0C7MZV1"/>
<proteinExistence type="inferred from homology"/>
<comment type="subcellular location">
    <subcellularLocation>
        <location evidence="2">Cytoplasm</location>
    </subcellularLocation>
    <subcellularLocation>
        <location evidence="1">Nucleus</location>
    </subcellularLocation>
</comment>
<comment type="similarity">
    <text evidence="3">Belongs to the WHI5/NRM1 family.</text>
</comment>
<keyword evidence="6" id="KW-0805">Transcription regulation</keyword>
<dbReference type="OrthoDB" id="4061338at2759"/>
<keyword evidence="8" id="KW-0539">Nucleus</keyword>
<sequence>MTAEFERQPLGRMSESRMNQRNGPTMTELAGKPGARKLPSITSMIHEDPGLEERSTEVQNVDFDDISRKLRIRVQMAYYKYRTKQTRLSFRQVANSSGQLGNSTPSGALRKEKEGGHRVGKKTGIFASQHNSLVGVAKPTRRLVMSQGSLRTPVKPSSSSAPNGSGGGRTPLRTLDANQTTPMSVKAAKSLIDLFTSKH</sequence>
<evidence type="ECO:0000313" key="11">
    <source>
        <dbReference type="Proteomes" id="UP000054304"/>
    </source>
</evidence>
<dbReference type="GO" id="GO:0005737">
    <property type="term" value="C:cytoplasm"/>
    <property type="evidence" value="ECO:0007669"/>
    <property type="project" value="UniProtKB-SubCell"/>
</dbReference>
<evidence type="ECO:0000256" key="7">
    <source>
        <dbReference type="ARBA" id="ARBA00023163"/>
    </source>
</evidence>
<dbReference type="InterPro" id="IPR013734">
    <property type="entry name" value="TF_Nrm1/Whi5"/>
</dbReference>
<evidence type="ECO:0000256" key="4">
    <source>
        <dbReference type="ARBA" id="ARBA00022490"/>
    </source>
</evidence>
<evidence type="ECO:0000256" key="5">
    <source>
        <dbReference type="ARBA" id="ARBA00022491"/>
    </source>
</evidence>
<dbReference type="STRING" id="1245769.A0A0C7MZV1"/>
<keyword evidence="5" id="KW-0678">Repressor</keyword>
<evidence type="ECO:0000256" key="8">
    <source>
        <dbReference type="ARBA" id="ARBA00023242"/>
    </source>
</evidence>
<reference evidence="10 11" key="1">
    <citation type="submission" date="2014-12" db="EMBL/GenBank/DDBJ databases">
        <authorList>
            <person name="Neuveglise Cecile"/>
        </authorList>
    </citation>
    <scope>NUCLEOTIDE SEQUENCE [LARGE SCALE GENOMIC DNA]</scope>
    <source>
        <strain evidence="10 11">CBS 12615</strain>
    </source>
</reference>
<evidence type="ECO:0000256" key="6">
    <source>
        <dbReference type="ARBA" id="ARBA00023015"/>
    </source>
</evidence>
<dbReference type="Pfam" id="PF08528">
    <property type="entry name" value="Whi5"/>
    <property type="match status" value="1"/>
</dbReference>
<dbReference type="HOGENOM" id="CLU_1378348_0_0_1"/>
<dbReference type="GeneID" id="34684572"/>
<evidence type="ECO:0000256" key="9">
    <source>
        <dbReference type="SAM" id="MobiDB-lite"/>
    </source>
</evidence>
<evidence type="ECO:0000313" key="10">
    <source>
        <dbReference type="EMBL" id="CEP61157.1"/>
    </source>
</evidence>
<protein>
    <submittedName>
        <fullName evidence="10">LALA0S02e07998g1_1</fullName>
    </submittedName>
</protein>
<organism evidence="10 11">
    <name type="scientific">Lachancea lanzarotensis</name>
    <dbReference type="NCBI Taxonomy" id="1245769"/>
    <lineage>
        <taxon>Eukaryota</taxon>
        <taxon>Fungi</taxon>
        <taxon>Dikarya</taxon>
        <taxon>Ascomycota</taxon>
        <taxon>Saccharomycotina</taxon>
        <taxon>Saccharomycetes</taxon>
        <taxon>Saccharomycetales</taxon>
        <taxon>Saccharomycetaceae</taxon>
        <taxon>Lachancea</taxon>
    </lineage>
</organism>
<dbReference type="RefSeq" id="XP_022627393.1">
    <property type="nucleotide sequence ID" value="XM_022773915.1"/>
</dbReference>
<feature type="region of interest" description="Disordered" evidence="9">
    <location>
        <begin position="147"/>
        <end position="183"/>
    </location>
</feature>
<name>A0A0C7MZV1_9SACH</name>
<accession>A0A0C7MZV1</accession>
<evidence type="ECO:0000256" key="2">
    <source>
        <dbReference type="ARBA" id="ARBA00004496"/>
    </source>
</evidence>